<dbReference type="eggNOG" id="KOG0059">
    <property type="taxonomic scope" value="Eukaryota"/>
</dbReference>
<feature type="transmembrane region" description="Helical" evidence="7">
    <location>
        <begin position="526"/>
        <end position="552"/>
    </location>
</feature>
<dbReference type="EMBL" id="ACPB03000756">
    <property type="status" value="NOT_ANNOTATED_CDS"/>
    <property type="molecule type" value="Genomic_DNA"/>
</dbReference>
<dbReference type="PANTHER" id="PTHR43038">
    <property type="entry name" value="ATP-BINDING CASSETTE, SUB-FAMILY H, MEMBER 1"/>
    <property type="match status" value="1"/>
</dbReference>
<dbReference type="GO" id="GO:0140359">
    <property type="term" value="F:ABC-type transporter activity"/>
    <property type="evidence" value="ECO:0007669"/>
    <property type="project" value="InterPro"/>
</dbReference>
<keyword evidence="2 7" id="KW-0812">Transmembrane</keyword>
<dbReference type="InterPro" id="IPR027417">
    <property type="entry name" value="P-loop_NTPase"/>
</dbReference>
<dbReference type="PANTHER" id="PTHR43038:SF3">
    <property type="entry name" value="ABC TRANSPORTER G FAMILY MEMBER 20 ISOFORM X1"/>
    <property type="match status" value="1"/>
</dbReference>
<feature type="transmembrane region" description="Helical" evidence="7">
    <location>
        <begin position="558"/>
        <end position="581"/>
    </location>
</feature>
<dbReference type="GO" id="GO:0005524">
    <property type="term" value="F:ATP binding"/>
    <property type="evidence" value="ECO:0007669"/>
    <property type="project" value="UniProtKB-KW"/>
</dbReference>
<dbReference type="Gene3D" id="3.40.50.300">
    <property type="entry name" value="P-loop containing nucleotide triphosphate hydrolases"/>
    <property type="match status" value="1"/>
</dbReference>
<dbReference type="Proteomes" id="UP000015103">
    <property type="component" value="Unassembled WGS sequence"/>
</dbReference>
<dbReference type="HOGENOM" id="CLU_014367_1_0_1"/>
<evidence type="ECO:0000256" key="6">
    <source>
        <dbReference type="ARBA" id="ARBA00023136"/>
    </source>
</evidence>
<evidence type="ECO:0000256" key="5">
    <source>
        <dbReference type="ARBA" id="ARBA00022989"/>
    </source>
</evidence>
<dbReference type="RefSeq" id="XP_073975814.1">
    <property type="nucleotide sequence ID" value="XM_074119713.1"/>
</dbReference>
<evidence type="ECO:0000313" key="10">
    <source>
        <dbReference type="Proteomes" id="UP000015103"/>
    </source>
</evidence>
<keyword evidence="6 7" id="KW-0472">Membrane</keyword>
<evidence type="ECO:0000256" key="2">
    <source>
        <dbReference type="ARBA" id="ARBA00022692"/>
    </source>
</evidence>
<keyword evidence="4" id="KW-0067">ATP-binding</keyword>
<dbReference type="PROSITE" id="PS50893">
    <property type="entry name" value="ABC_TRANSPORTER_2"/>
    <property type="match status" value="1"/>
</dbReference>
<feature type="domain" description="ABC transporter" evidence="8">
    <location>
        <begin position="12"/>
        <end position="234"/>
    </location>
</feature>
<dbReference type="STRING" id="13249.T1I641"/>
<protein>
    <submittedName>
        <fullName evidence="9">ABC transporter domain-containing protein</fullName>
    </submittedName>
</protein>
<dbReference type="AlphaFoldDB" id="T1I641"/>
<reference evidence="9" key="1">
    <citation type="submission" date="2015-05" db="UniProtKB">
        <authorList>
            <consortium name="EnsemblMetazoa"/>
        </authorList>
    </citation>
    <scope>IDENTIFICATION</scope>
</reference>
<dbReference type="InterPro" id="IPR013525">
    <property type="entry name" value="ABC2_TM"/>
</dbReference>
<keyword evidence="10" id="KW-1185">Reference proteome</keyword>
<accession>T1I641</accession>
<dbReference type="CDD" id="cd03230">
    <property type="entry name" value="ABC_DR_subfamily_A"/>
    <property type="match status" value="1"/>
</dbReference>
<dbReference type="EMBL" id="ACPB03000755">
    <property type="status" value="NOT_ANNOTATED_CDS"/>
    <property type="molecule type" value="Genomic_DNA"/>
</dbReference>
<dbReference type="Pfam" id="PF00005">
    <property type="entry name" value="ABC_tran"/>
    <property type="match status" value="1"/>
</dbReference>
<dbReference type="GeneID" id="141449852"/>
<organism evidence="9 10">
    <name type="scientific">Rhodnius prolixus</name>
    <name type="common">Triatomid bug</name>
    <dbReference type="NCBI Taxonomy" id="13249"/>
    <lineage>
        <taxon>Eukaryota</taxon>
        <taxon>Metazoa</taxon>
        <taxon>Ecdysozoa</taxon>
        <taxon>Arthropoda</taxon>
        <taxon>Hexapoda</taxon>
        <taxon>Insecta</taxon>
        <taxon>Pterygota</taxon>
        <taxon>Neoptera</taxon>
        <taxon>Paraneoptera</taxon>
        <taxon>Hemiptera</taxon>
        <taxon>Heteroptera</taxon>
        <taxon>Panheteroptera</taxon>
        <taxon>Cimicomorpha</taxon>
        <taxon>Reduviidae</taxon>
        <taxon>Triatominae</taxon>
        <taxon>Rhodnius</taxon>
    </lineage>
</organism>
<keyword evidence="3" id="KW-0547">Nucleotide-binding</keyword>
<dbReference type="VEuPathDB" id="VectorBase:RPRC011760"/>
<feature type="transmembrane region" description="Helical" evidence="7">
    <location>
        <begin position="593"/>
        <end position="612"/>
    </location>
</feature>
<dbReference type="InParanoid" id="T1I641"/>
<evidence type="ECO:0000256" key="4">
    <source>
        <dbReference type="ARBA" id="ARBA00022840"/>
    </source>
</evidence>
<comment type="subcellular location">
    <subcellularLocation>
        <location evidence="1">Membrane</location>
        <topology evidence="1">Multi-pass membrane protein</topology>
    </subcellularLocation>
</comment>
<keyword evidence="5 7" id="KW-1133">Transmembrane helix</keyword>
<evidence type="ECO:0000256" key="3">
    <source>
        <dbReference type="ARBA" id="ARBA00022741"/>
    </source>
</evidence>
<name>T1I641_RHOPR</name>
<dbReference type="Pfam" id="PF12698">
    <property type="entry name" value="ABC2_membrane_3"/>
    <property type="match status" value="1"/>
</dbReference>
<dbReference type="PROSITE" id="PS00211">
    <property type="entry name" value="ABC_TRANSPORTER_1"/>
    <property type="match status" value="1"/>
</dbReference>
<dbReference type="GO" id="GO:0016887">
    <property type="term" value="F:ATP hydrolysis activity"/>
    <property type="evidence" value="ECO:0007669"/>
    <property type="project" value="InterPro"/>
</dbReference>
<evidence type="ECO:0000256" key="7">
    <source>
        <dbReference type="SAM" id="Phobius"/>
    </source>
</evidence>
<dbReference type="InterPro" id="IPR017871">
    <property type="entry name" value="ABC_transporter-like_CS"/>
</dbReference>
<evidence type="ECO:0000259" key="8">
    <source>
        <dbReference type="PROSITE" id="PS50893"/>
    </source>
</evidence>
<evidence type="ECO:0000256" key="1">
    <source>
        <dbReference type="ARBA" id="ARBA00004141"/>
    </source>
</evidence>
<dbReference type="EnsemblMetazoa" id="RPRC011760-RA">
    <property type="protein sequence ID" value="RPRC011760-PA"/>
    <property type="gene ID" value="RPRC011760"/>
</dbReference>
<dbReference type="SMART" id="SM00382">
    <property type="entry name" value="AAA"/>
    <property type="match status" value="1"/>
</dbReference>
<dbReference type="InterPro" id="IPR003439">
    <property type="entry name" value="ABC_transporter-like_ATP-bd"/>
</dbReference>
<proteinExistence type="predicted"/>
<dbReference type="InterPro" id="IPR003593">
    <property type="entry name" value="AAA+_ATPase"/>
</dbReference>
<feature type="transmembrane region" description="Helical" evidence="7">
    <location>
        <begin position="618"/>
        <end position="638"/>
    </location>
</feature>
<dbReference type="SUPFAM" id="SSF52540">
    <property type="entry name" value="P-loop containing nucleoside triphosphate hydrolases"/>
    <property type="match status" value="1"/>
</dbReference>
<feature type="transmembrane region" description="Helical" evidence="7">
    <location>
        <begin position="650"/>
        <end position="672"/>
    </location>
</feature>
<sequence>MTMELEIPNNAVVVRDAYKRYGRQTVVLRGLNMTVQKGTIYGFLGPSGCGKTTLLNCVVGRITLDSGEIVLNVNSKSDIGYMPQELALNKEFSINETMNYYGMVYGMTKEELVKRKKDMYAFLDLPDENSTIEEISGGQQRRVSLSVALLHNPQLLILDEPTVGVDPLLSHCIWEHLLTLSSVYGKTIIITTHYIEDAKHAQRIGLMRGGTILAESEPKQLLSSYNCDSLERVFLHLSEKQESRNQYANDVQDIKNYPKPLKKPLPPIKNHNYLSPMHIYSHIWKNIYWLKRNKPILAFLLMLPVVQCWLFVLTIGRDPLGLKLGIVNEELQHGFDVCHKFPNITCSLDYPMSCKFMDTLEKKQINLIEYRDHESARRGVEKNHVWGYLHFSSNYTEALFDRIISNLRTNDEALDKSELKIWMDMSNQYIGNLLRRDMYFGYLSFLENVYKTCNWPPEAATVPIMYHEAVYGTNNPSFTNFAVPAVIQLSEFYLPMLFTVGALLMEKREGLLERSFISGMTLLEIMVGHAIVNLVIMSLQTLFMWIVLFIIFDNVFKGSLVLAIALLYFVGLSGMCYGYFVSAVCDTDQAATYMGLGSFFPLAMLSGMVWPFEGMHYLLRAVGWFLPLTLTTDAFRSISARSWGLKHPAVYSGFLSAIGWSAFFCITTYWIIRLKNGLRTKT</sequence>
<evidence type="ECO:0000313" key="9">
    <source>
        <dbReference type="EnsemblMetazoa" id="RPRC011760-PA"/>
    </source>
</evidence>
<dbReference type="GO" id="GO:0016020">
    <property type="term" value="C:membrane"/>
    <property type="evidence" value="ECO:0007669"/>
    <property type="project" value="UniProtKB-SubCell"/>
</dbReference>